<accession>U2QW54</accession>
<dbReference type="HOGENOM" id="CLU_3135816_0_0_9"/>
<sequence>MHKNEEKKRLRKGKIFRGLFFCVSIYADLQEKSAFVQVVQDRFSGKKKC</sequence>
<evidence type="ECO:0000313" key="2">
    <source>
        <dbReference type="Proteomes" id="UP000016608"/>
    </source>
</evidence>
<organism evidence="1 2">
    <name type="scientific">Eubacterium ramulus ATCC 29099</name>
    <dbReference type="NCBI Taxonomy" id="1256908"/>
    <lineage>
        <taxon>Bacteria</taxon>
        <taxon>Bacillati</taxon>
        <taxon>Bacillota</taxon>
        <taxon>Clostridia</taxon>
        <taxon>Eubacteriales</taxon>
        <taxon>Eubacteriaceae</taxon>
        <taxon>Eubacterium</taxon>
    </lineage>
</organism>
<gene>
    <name evidence="1" type="ORF">HMPREF0373_02679</name>
</gene>
<protein>
    <submittedName>
        <fullName evidence="1">Uncharacterized protein</fullName>
    </submittedName>
</protein>
<dbReference type="PATRIC" id="fig|1256908.3.peg.2466"/>
<keyword evidence="2" id="KW-1185">Reference proteome</keyword>
<dbReference type="AlphaFoldDB" id="U2QW54"/>
<name>U2QW54_EUBRA</name>
<dbReference type="Proteomes" id="UP000016608">
    <property type="component" value="Unassembled WGS sequence"/>
</dbReference>
<dbReference type="EMBL" id="AWVJ01000163">
    <property type="protein sequence ID" value="ERK42947.1"/>
    <property type="molecule type" value="Genomic_DNA"/>
</dbReference>
<reference evidence="1 2" key="1">
    <citation type="submission" date="2013-06" db="EMBL/GenBank/DDBJ databases">
        <authorList>
            <person name="Weinstock G."/>
            <person name="Sodergren E."/>
            <person name="Lobos E.A."/>
            <person name="Fulton L."/>
            <person name="Fulton R."/>
            <person name="Courtney L."/>
            <person name="Fronick C."/>
            <person name="O'Laughlin M."/>
            <person name="Godfrey J."/>
            <person name="Wilson R.M."/>
            <person name="Miner T."/>
            <person name="Farmer C."/>
            <person name="Delehaunty K."/>
            <person name="Cordes M."/>
            <person name="Minx P."/>
            <person name="Tomlinson C."/>
            <person name="Chen J."/>
            <person name="Wollam A."/>
            <person name="Pepin K.H."/>
            <person name="Bhonagiri V."/>
            <person name="Zhang X."/>
            <person name="Warren W."/>
            <person name="Mitreva M."/>
            <person name="Mardis E.R."/>
            <person name="Wilson R.K."/>
        </authorList>
    </citation>
    <scope>NUCLEOTIDE SEQUENCE [LARGE SCALE GENOMIC DNA]</scope>
    <source>
        <strain evidence="1 2">ATCC 29099</strain>
    </source>
</reference>
<proteinExistence type="predicted"/>
<comment type="caution">
    <text evidence="1">The sequence shown here is derived from an EMBL/GenBank/DDBJ whole genome shotgun (WGS) entry which is preliminary data.</text>
</comment>
<evidence type="ECO:0000313" key="1">
    <source>
        <dbReference type="EMBL" id="ERK42947.1"/>
    </source>
</evidence>